<dbReference type="GO" id="GO:0046872">
    <property type="term" value="F:metal ion binding"/>
    <property type="evidence" value="ECO:0007669"/>
    <property type="project" value="UniProtKB-KW"/>
</dbReference>
<feature type="domain" description="FMN hydroxy acid dehydrogenase" evidence="19">
    <location>
        <begin position="119"/>
        <end position="496"/>
    </location>
</feature>
<proteinExistence type="inferred from homology"/>
<dbReference type="GO" id="GO:0005758">
    <property type="term" value="C:mitochondrial intermembrane space"/>
    <property type="evidence" value="ECO:0007669"/>
    <property type="project" value="UniProtKB-SubCell"/>
</dbReference>
<dbReference type="Pfam" id="PF01070">
    <property type="entry name" value="FMN_dh"/>
    <property type="match status" value="1"/>
</dbReference>
<dbReference type="OrthoDB" id="1925334at2759"/>
<comment type="subcellular location">
    <subcellularLocation>
        <location evidence="3">Mitochondrion intermembrane space</location>
    </subcellularLocation>
</comment>
<comment type="cofactor">
    <cofactor evidence="2">
        <name>heme b</name>
        <dbReference type="ChEBI" id="CHEBI:60344"/>
    </cofactor>
</comment>
<accession>A0A3N4IH77</accession>
<evidence type="ECO:0000256" key="15">
    <source>
        <dbReference type="ARBA" id="ARBA00066458"/>
    </source>
</evidence>
<dbReference type="SUPFAM" id="SSF55856">
    <property type="entry name" value="Cytochrome b5-like heme/steroid binding domain"/>
    <property type="match status" value="1"/>
</dbReference>
<name>A0A3N4IH77_ASCIM</name>
<comment type="catalytic activity">
    <reaction evidence="12">
        <text>(S)-lactate + 2 Fe(III)-[cytochrome c] = 2 Fe(II)-[cytochrome c] + pyruvate + 2 H(+)</text>
        <dbReference type="Rhea" id="RHEA:19909"/>
        <dbReference type="Rhea" id="RHEA-COMP:10350"/>
        <dbReference type="Rhea" id="RHEA-COMP:14399"/>
        <dbReference type="ChEBI" id="CHEBI:15361"/>
        <dbReference type="ChEBI" id="CHEBI:15378"/>
        <dbReference type="ChEBI" id="CHEBI:16651"/>
        <dbReference type="ChEBI" id="CHEBI:29033"/>
        <dbReference type="ChEBI" id="CHEBI:29034"/>
        <dbReference type="EC" id="1.1.2.3"/>
    </reaction>
    <physiologicalReaction direction="left-to-right" evidence="12">
        <dbReference type="Rhea" id="RHEA:19910"/>
    </physiologicalReaction>
</comment>
<evidence type="ECO:0000256" key="6">
    <source>
        <dbReference type="ARBA" id="ARBA00022630"/>
    </source>
</evidence>
<keyword evidence="11" id="KW-0496">Mitochondrion</keyword>
<evidence type="ECO:0000256" key="1">
    <source>
        <dbReference type="ARBA" id="ARBA00001917"/>
    </source>
</evidence>
<dbReference type="AlphaFoldDB" id="A0A3N4IH77"/>
<dbReference type="SUPFAM" id="SSF51395">
    <property type="entry name" value="FMN-linked oxidoreductases"/>
    <property type="match status" value="1"/>
</dbReference>
<gene>
    <name evidence="20" type="ORF">BJ508DRAFT_236837</name>
</gene>
<comment type="similarity">
    <text evidence="13">In the C-terminal section; belongs to the FMN-dependent alpha-hydroxy acid dehydrogenase family.</text>
</comment>
<keyword evidence="10" id="KW-0408">Iron</keyword>
<evidence type="ECO:0000256" key="8">
    <source>
        <dbReference type="ARBA" id="ARBA00022723"/>
    </source>
</evidence>
<dbReference type="PROSITE" id="PS50255">
    <property type="entry name" value="CYTOCHROME_B5_2"/>
    <property type="match status" value="1"/>
</dbReference>
<dbReference type="InterPro" id="IPR001199">
    <property type="entry name" value="Cyt_B5-like_heme/steroid-bd"/>
</dbReference>
<evidence type="ECO:0000256" key="14">
    <source>
        <dbReference type="ARBA" id="ARBA00061589"/>
    </source>
</evidence>
<evidence type="ECO:0000256" key="3">
    <source>
        <dbReference type="ARBA" id="ARBA00004569"/>
    </source>
</evidence>
<dbReference type="InterPro" id="IPR000262">
    <property type="entry name" value="FMN-dep_DH"/>
</dbReference>
<organism evidence="20 21">
    <name type="scientific">Ascobolus immersus RN42</name>
    <dbReference type="NCBI Taxonomy" id="1160509"/>
    <lineage>
        <taxon>Eukaryota</taxon>
        <taxon>Fungi</taxon>
        <taxon>Dikarya</taxon>
        <taxon>Ascomycota</taxon>
        <taxon>Pezizomycotina</taxon>
        <taxon>Pezizomycetes</taxon>
        <taxon>Pezizales</taxon>
        <taxon>Ascobolaceae</taxon>
        <taxon>Ascobolus</taxon>
    </lineage>
</organism>
<dbReference type="STRING" id="1160509.A0A3N4IH77"/>
<dbReference type="Proteomes" id="UP000275078">
    <property type="component" value="Unassembled WGS sequence"/>
</dbReference>
<evidence type="ECO:0000256" key="5">
    <source>
        <dbReference type="ARBA" id="ARBA00022617"/>
    </source>
</evidence>
<dbReference type="InterPro" id="IPR036400">
    <property type="entry name" value="Cyt_B5-like_heme/steroid_sf"/>
</dbReference>
<keyword evidence="21" id="KW-1185">Reference proteome</keyword>
<dbReference type="EC" id="1.1.2.3" evidence="15"/>
<dbReference type="InterPro" id="IPR013785">
    <property type="entry name" value="Aldolase_TIM"/>
</dbReference>
<dbReference type="SMART" id="SM01117">
    <property type="entry name" value="Cyt-b5"/>
    <property type="match status" value="1"/>
</dbReference>
<evidence type="ECO:0000259" key="19">
    <source>
        <dbReference type="PROSITE" id="PS51349"/>
    </source>
</evidence>
<evidence type="ECO:0000256" key="12">
    <source>
        <dbReference type="ARBA" id="ARBA00052399"/>
    </source>
</evidence>
<evidence type="ECO:0000313" key="21">
    <source>
        <dbReference type="Proteomes" id="UP000275078"/>
    </source>
</evidence>
<evidence type="ECO:0000256" key="11">
    <source>
        <dbReference type="ARBA" id="ARBA00023128"/>
    </source>
</evidence>
<keyword evidence="9" id="KW-0560">Oxidoreductase</keyword>
<evidence type="ECO:0000256" key="13">
    <source>
        <dbReference type="ARBA" id="ARBA00061137"/>
    </source>
</evidence>
<dbReference type="GO" id="GO:0004460">
    <property type="term" value="F:L-lactate dehydrogenase (cytochrome) activity"/>
    <property type="evidence" value="ECO:0007669"/>
    <property type="project" value="UniProtKB-EC"/>
</dbReference>
<dbReference type="EMBL" id="ML119663">
    <property type="protein sequence ID" value="RPA83551.1"/>
    <property type="molecule type" value="Genomic_DNA"/>
</dbReference>
<keyword evidence="5" id="KW-0349">Heme</keyword>
<evidence type="ECO:0000259" key="18">
    <source>
        <dbReference type="PROSITE" id="PS50255"/>
    </source>
</evidence>
<keyword evidence="8" id="KW-0479">Metal-binding</keyword>
<comment type="cofactor">
    <cofactor evidence="1">
        <name>FMN</name>
        <dbReference type="ChEBI" id="CHEBI:58210"/>
    </cofactor>
</comment>
<feature type="domain" description="Cytochrome b5 heme-binding" evidence="18">
    <location>
        <begin position="9"/>
        <end position="85"/>
    </location>
</feature>
<dbReference type="FunFam" id="3.20.20.70:FF:000062">
    <property type="entry name" value="Cytochrome b2, mitochondrial, putative"/>
    <property type="match status" value="1"/>
</dbReference>
<keyword evidence="7" id="KW-0288">FMN</keyword>
<dbReference type="InterPro" id="IPR037396">
    <property type="entry name" value="FMN_HAD"/>
</dbReference>
<evidence type="ECO:0000256" key="7">
    <source>
        <dbReference type="ARBA" id="ARBA00022643"/>
    </source>
</evidence>
<dbReference type="Gene3D" id="3.20.20.70">
    <property type="entry name" value="Aldolase class I"/>
    <property type="match status" value="1"/>
</dbReference>
<evidence type="ECO:0000256" key="2">
    <source>
        <dbReference type="ARBA" id="ARBA00001970"/>
    </source>
</evidence>
<comment type="similarity">
    <text evidence="14">In the N-terminal section; belongs to the cytochrome b5 family.</text>
</comment>
<dbReference type="PROSITE" id="PS51349">
    <property type="entry name" value="FMN_HYDROXY_ACID_DH_2"/>
    <property type="match status" value="1"/>
</dbReference>
<evidence type="ECO:0000256" key="16">
    <source>
        <dbReference type="ARBA" id="ARBA00068515"/>
    </source>
</evidence>
<reference evidence="20 21" key="1">
    <citation type="journal article" date="2018" name="Nat. Ecol. Evol.">
        <title>Pezizomycetes genomes reveal the molecular basis of ectomycorrhizal truffle lifestyle.</title>
        <authorList>
            <person name="Murat C."/>
            <person name="Payen T."/>
            <person name="Noel B."/>
            <person name="Kuo A."/>
            <person name="Morin E."/>
            <person name="Chen J."/>
            <person name="Kohler A."/>
            <person name="Krizsan K."/>
            <person name="Balestrini R."/>
            <person name="Da Silva C."/>
            <person name="Montanini B."/>
            <person name="Hainaut M."/>
            <person name="Levati E."/>
            <person name="Barry K.W."/>
            <person name="Belfiori B."/>
            <person name="Cichocki N."/>
            <person name="Clum A."/>
            <person name="Dockter R.B."/>
            <person name="Fauchery L."/>
            <person name="Guy J."/>
            <person name="Iotti M."/>
            <person name="Le Tacon F."/>
            <person name="Lindquist E.A."/>
            <person name="Lipzen A."/>
            <person name="Malagnac F."/>
            <person name="Mello A."/>
            <person name="Molinier V."/>
            <person name="Miyauchi S."/>
            <person name="Poulain J."/>
            <person name="Riccioni C."/>
            <person name="Rubini A."/>
            <person name="Sitrit Y."/>
            <person name="Splivallo R."/>
            <person name="Traeger S."/>
            <person name="Wang M."/>
            <person name="Zifcakova L."/>
            <person name="Wipf D."/>
            <person name="Zambonelli A."/>
            <person name="Paolocci F."/>
            <person name="Nowrousian M."/>
            <person name="Ottonello S."/>
            <person name="Baldrian P."/>
            <person name="Spatafora J.W."/>
            <person name="Henrissat B."/>
            <person name="Nagy L.G."/>
            <person name="Aury J.M."/>
            <person name="Wincker P."/>
            <person name="Grigoriev I.V."/>
            <person name="Bonfante P."/>
            <person name="Martin F.M."/>
        </authorList>
    </citation>
    <scope>NUCLEOTIDE SEQUENCE [LARGE SCALE GENOMIC DNA]</scope>
    <source>
        <strain evidence="20 21">RN42</strain>
    </source>
</reference>
<dbReference type="PANTHER" id="PTHR10578:SF82">
    <property type="entry name" value="CYTOCHROME B2, PUTATIVE (AFU_ORTHOLOGUE AFUA_1G07200)-RELATED"/>
    <property type="match status" value="1"/>
</dbReference>
<comment type="subunit">
    <text evidence="4">Homotetramer.</text>
</comment>
<keyword evidence="6" id="KW-0285">Flavoprotein</keyword>
<evidence type="ECO:0000256" key="9">
    <source>
        <dbReference type="ARBA" id="ARBA00023002"/>
    </source>
</evidence>
<dbReference type="PANTHER" id="PTHR10578">
    <property type="entry name" value="S -2-HYDROXY-ACID OXIDASE-RELATED"/>
    <property type="match status" value="1"/>
</dbReference>
<sequence length="516" mass="55221">MAGNTPKTERLIDASEVIKHNSPESCWVIIHNQVYDVTDFLSQHPAGPKVILGLAGKDATSEFDPIHPTGTLDELPSSAHIGRLNPATSLPAPATPPPNVGQGTASDDKAGQQEPYSLPPLAHQLNLDDFALSARHTLSPKALAYYTSAADDLITHRLNSSIFSRILLRPRVLIDIRKVSTETTLLPGHAPSSLPLFIAPAALAKLAHPSGEQGICTAAGSQGIIQCISNNASQTPEEVVADLLADPSNPQRLWWQLYVQADRTKSERMLDRIHKTGKFTAVVLTVDASWPGKREADERLKNTLAAAADNSPTFSASSGHGGEKTLATEGGIGKSLFAGQDMSLVWSDLAWLRSRTKLPIIIKGLQTFEDCVLAAENPHVAGLYLSNHGGRAMDTAPPAVLTLLELRRYAPQILGKKPIFVDGGIRRGTDVLKCLCLGATAVGIGRAALFGLSGYGPAGVERTIQILREEIEGGMKLLGVHSVDELGSRHVNTADVDGLVYKKLDEVTKIKIRAKL</sequence>
<evidence type="ECO:0000256" key="10">
    <source>
        <dbReference type="ARBA" id="ARBA00023004"/>
    </source>
</evidence>
<evidence type="ECO:0000256" key="17">
    <source>
        <dbReference type="SAM" id="MobiDB-lite"/>
    </source>
</evidence>
<dbReference type="PRINTS" id="PR00363">
    <property type="entry name" value="CYTOCHROMEB5"/>
</dbReference>
<protein>
    <recommendedName>
        <fullName evidence="16">L-lactate dehydrogenase (cytochrome)</fullName>
        <ecNumber evidence="15">1.1.2.3</ecNumber>
    </recommendedName>
</protein>
<dbReference type="Gene3D" id="3.10.120.10">
    <property type="entry name" value="Cytochrome b5-like heme/steroid binding domain"/>
    <property type="match status" value="1"/>
</dbReference>
<evidence type="ECO:0000313" key="20">
    <source>
        <dbReference type="EMBL" id="RPA83551.1"/>
    </source>
</evidence>
<feature type="region of interest" description="Disordered" evidence="17">
    <location>
        <begin position="69"/>
        <end position="118"/>
    </location>
</feature>
<evidence type="ECO:0000256" key="4">
    <source>
        <dbReference type="ARBA" id="ARBA00011881"/>
    </source>
</evidence>
<dbReference type="Pfam" id="PF00173">
    <property type="entry name" value="Cyt-b5"/>
    <property type="match status" value="1"/>
</dbReference>